<dbReference type="Proteomes" id="UP000242167">
    <property type="component" value="Nucleomorph 3"/>
</dbReference>
<dbReference type="Gene3D" id="2.130.10.10">
    <property type="entry name" value="YVTN repeat-like/Quinoprotein amine dehydrogenase"/>
    <property type="match status" value="1"/>
</dbReference>
<dbReference type="InterPro" id="IPR036322">
    <property type="entry name" value="WD40_repeat_dom_sf"/>
</dbReference>
<sequence length="357" mass="42402">MFEIFKIKFINKHNSNIWDQSWSSYGNYLISISSDQDLKIYGPLNCSLNHNLTSSYFREYFKNWGLLSNLKLNTWKRSLKTLLSNHSNNLMFLGSFNGKGVFFKFKFIKKKKFFYMIDFIAFLYDYSEIKDSIFLTEDACFSISSRNKSISIWKKNDKNSIECLYHFDELESEVKSLAYDNLSNSIIAVSFNGYLYKFVNKDDNWIFGSKLKFSLHTIWSVYFLRESQSLIFTTNDGEIFMLKNKVFSQMNKYYFGDQINVYWEISKQSNLKTQSSQLNNLLILTKRNGFLKILNSKTLISDMKTLHRHKCRVFKNLVSYIEVGLIENFDFHPLIQNIISFSSYFNELFIFTLNFRK</sequence>
<organism evidence="1 2">
    <name type="scientific">Guillardia theta</name>
    <name type="common">Cryptophyte</name>
    <name type="synonym">Cryptomonas phi</name>
    <dbReference type="NCBI Taxonomy" id="55529"/>
    <lineage>
        <taxon>Eukaryota</taxon>
        <taxon>Cryptophyceae</taxon>
        <taxon>Pyrenomonadales</taxon>
        <taxon>Geminigeraceae</taxon>
        <taxon>Guillardia</taxon>
    </lineage>
</organism>
<dbReference type="GeneID" id="857126"/>
<geneLocation type="nucleomorph" evidence="1"/>
<dbReference type="AlphaFoldDB" id="Q98SC2"/>
<dbReference type="InterPro" id="IPR015943">
    <property type="entry name" value="WD40/YVTN_repeat-like_dom_sf"/>
</dbReference>
<name>Q98SC2_GUITH</name>
<dbReference type="SUPFAM" id="SSF50978">
    <property type="entry name" value="WD40 repeat-like"/>
    <property type="match status" value="1"/>
</dbReference>
<accession>Q98SC2</accession>
<dbReference type="PIR" id="H90120">
    <property type="entry name" value="H90120"/>
</dbReference>
<reference evidence="1 2" key="1">
    <citation type="journal article" date="2001" name="Nature">
        <title>The highly reduced genome of an enslaved algal nucleus.</title>
        <authorList>
            <person name="Douglas S."/>
            <person name="Zauner S."/>
            <person name="Fraunholz M."/>
            <person name="Beaton M."/>
            <person name="Penny S."/>
            <person name="Deng L."/>
            <person name="Wu X."/>
            <person name="Reith M."/>
            <person name="Cavalier-Smith T."/>
            <person name="Maier U."/>
        </authorList>
    </citation>
    <scope>NUCLEOTIDE SEQUENCE [LARGE SCALE GENOMIC DNA]</scope>
</reference>
<dbReference type="GO" id="GO:0016226">
    <property type="term" value="P:iron-sulfur cluster assembly"/>
    <property type="evidence" value="ECO:0007669"/>
    <property type="project" value="TreeGrafter"/>
</dbReference>
<proteinExistence type="predicted"/>
<dbReference type="RefSeq" id="XP_001713352.1">
    <property type="nucleotide sequence ID" value="XM_001713300.1"/>
</dbReference>
<dbReference type="EMBL" id="AF083031">
    <property type="protein sequence ID" value="AAK39661.1"/>
    <property type="molecule type" value="Genomic_DNA"/>
</dbReference>
<evidence type="ECO:0000313" key="1">
    <source>
        <dbReference type="EMBL" id="AAK39661.1"/>
    </source>
</evidence>
<gene>
    <name evidence="1" type="primary">orf357</name>
</gene>
<dbReference type="PANTHER" id="PTHR19920">
    <property type="entry name" value="WD40 PROTEIN CIAO1"/>
    <property type="match status" value="1"/>
</dbReference>
<dbReference type="GO" id="GO:0097361">
    <property type="term" value="C:cytosolic [4Fe-4S] assembly targeting complex"/>
    <property type="evidence" value="ECO:0007669"/>
    <property type="project" value="TreeGrafter"/>
</dbReference>
<keyword evidence="1" id="KW-0542">Nucleomorph</keyword>
<evidence type="ECO:0000313" key="2">
    <source>
        <dbReference type="Proteomes" id="UP000242167"/>
    </source>
</evidence>
<dbReference type="PANTHER" id="PTHR19920:SF0">
    <property type="entry name" value="CYTOSOLIC IRON-SULFUR PROTEIN ASSEMBLY PROTEIN CIAO1-RELATED"/>
    <property type="match status" value="1"/>
</dbReference>
<protein>
    <submittedName>
        <fullName evidence="1">Uncharacterized protein</fullName>
    </submittedName>
</protein>